<proteinExistence type="inferred from homology"/>
<comment type="similarity">
    <text evidence="2 8">Belongs to the cytochrome c oxidase subunit 3 family.</text>
</comment>
<reference evidence="11" key="1">
    <citation type="journal article" date="2019" name="Sci. Rep.">
        <title>Mitogenome types of two Lentinula edodes sensu lato populations in China.</title>
        <authorList>
            <person name="Song X."/>
            <person name="Zhao Y."/>
            <person name="Song C."/>
            <person name="Chen M."/>
            <person name="Huang J."/>
            <person name="Bao D."/>
            <person name="Tan Q."/>
            <person name="Yang R."/>
        </authorList>
    </citation>
    <scope>NUCLEOTIDE SEQUENCE</scope>
    <source>
        <strain evidence="11">YAASM363</strain>
    </source>
</reference>
<dbReference type="Gene3D" id="1.20.120.80">
    <property type="entry name" value="Cytochrome c oxidase, subunit III, four-helix bundle"/>
    <property type="match status" value="1"/>
</dbReference>
<feature type="transmembrane region" description="Helical" evidence="9">
    <location>
        <begin position="143"/>
        <end position="162"/>
    </location>
</feature>
<dbReference type="InterPro" id="IPR035973">
    <property type="entry name" value="Cyt_c_oxidase_su3-like_sf"/>
</dbReference>
<evidence type="ECO:0000256" key="2">
    <source>
        <dbReference type="ARBA" id="ARBA00010581"/>
    </source>
</evidence>
<dbReference type="PANTHER" id="PTHR11403:SF7">
    <property type="entry name" value="CYTOCHROME C OXIDASE SUBUNIT 3"/>
    <property type="match status" value="1"/>
</dbReference>
<feature type="transmembrane region" description="Helical" evidence="9">
    <location>
        <begin position="30"/>
        <end position="49"/>
    </location>
</feature>
<evidence type="ECO:0000256" key="9">
    <source>
        <dbReference type="SAM" id="Phobius"/>
    </source>
</evidence>
<dbReference type="EMBL" id="MF774813">
    <property type="protein sequence ID" value="QEN73915.1"/>
    <property type="molecule type" value="Genomic_DNA"/>
</dbReference>
<keyword evidence="6 9" id="KW-1133">Transmembrane helix</keyword>
<comment type="function">
    <text evidence="8">Component of the cytochrome c oxidase, the last enzyme in the mitochondrial electron transport chain which drives oxidative phosphorylation. The respiratory chain contains 3 multisubunit complexes succinate dehydrogenase (complex II, CII), ubiquinol-cytochrome c oxidoreductase (cytochrome b-c1 complex, complex III, CIII) and cytochrome c oxidase (complex IV, CIV), that cooperate to transfer electrons derived from NADH and succinate to molecular oxygen, creating an electrochemical gradient over the inner membrane that drives transmembrane transport and the ATP synthase. Cytochrome c oxidase is the component of the respiratory chain that catalyzes the reduction of oxygen to water. Electrons originating from reduced cytochrome c in the intermembrane space (IMS) are transferred via the dinuclear copper A center (CU(A)) of subunit 2 and heme A of subunit 1 to the active site in subunit 1, a binuclear center (BNC) formed by heme A3 and copper B (CU(B)). The BNC reduces molecular oxygen to 2 water molecules using 4 electrons from cytochrome c in the IMS and 4 protons from the mitochondrial matrix.</text>
</comment>
<geneLocation type="mitochondrion" evidence="11"/>
<dbReference type="GO" id="GO:0006123">
    <property type="term" value="P:mitochondrial electron transport, cytochrome c to oxygen"/>
    <property type="evidence" value="ECO:0007669"/>
    <property type="project" value="TreeGrafter"/>
</dbReference>
<dbReference type="Gene3D" id="1.10.287.70">
    <property type="match status" value="1"/>
</dbReference>
<feature type="domain" description="Heme-copper oxidase subunit III family profile" evidence="10">
    <location>
        <begin position="18"/>
        <end position="277"/>
    </location>
</feature>
<evidence type="ECO:0000259" key="10">
    <source>
        <dbReference type="PROSITE" id="PS50253"/>
    </source>
</evidence>
<keyword evidence="8 11" id="KW-0496">Mitochondrion</keyword>
<organism evidence="11">
    <name type="scientific">Lentinula edodes</name>
    <name type="common">Shiitake mushroom</name>
    <name type="synonym">Lentinus edodes</name>
    <dbReference type="NCBI Taxonomy" id="5353"/>
    <lineage>
        <taxon>Eukaryota</taxon>
        <taxon>Fungi</taxon>
        <taxon>Dikarya</taxon>
        <taxon>Basidiomycota</taxon>
        <taxon>Agaricomycotina</taxon>
        <taxon>Agaricomycetes</taxon>
        <taxon>Agaricomycetidae</taxon>
        <taxon>Agaricales</taxon>
        <taxon>Marasmiineae</taxon>
        <taxon>Omphalotaceae</taxon>
        <taxon>Lentinula</taxon>
    </lineage>
</organism>
<dbReference type="SUPFAM" id="SSF81452">
    <property type="entry name" value="Cytochrome c oxidase subunit III-like"/>
    <property type="match status" value="1"/>
</dbReference>
<dbReference type="AlphaFoldDB" id="A0A5C1VCX7"/>
<dbReference type="InterPro" id="IPR024791">
    <property type="entry name" value="Cyt_c/ubiquinol_Oxase_su3"/>
</dbReference>
<evidence type="ECO:0000313" key="11">
    <source>
        <dbReference type="EMBL" id="QEN73915.1"/>
    </source>
</evidence>
<accession>A0A5C1VCX7</accession>
<dbReference type="GO" id="GO:0016020">
    <property type="term" value="C:membrane"/>
    <property type="evidence" value="ECO:0007669"/>
    <property type="project" value="UniProtKB-SubCell"/>
</dbReference>
<dbReference type="InterPro" id="IPR000298">
    <property type="entry name" value="Cyt_c_oxidase-like_su3"/>
</dbReference>
<keyword evidence="4 8" id="KW-0812">Transmembrane</keyword>
<evidence type="ECO:0000256" key="7">
    <source>
        <dbReference type="ARBA" id="ARBA00023136"/>
    </source>
</evidence>
<dbReference type="InterPro" id="IPR013833">
    <property type="entry name" value="Cyt_c_oxidase_su3_a-hlx"/>
</dbReference>
<evidence type="ECO:0000256" key="4">
    <source>
        <dbReference type="ARBA" id="ARBA00022692"/>
    </source>
</evidence>
<dbReference type="PROSITE" id="PS50253">
    <property type="entry name" value="COX3"/>
    <property type="match status" value="1"/>
</dbReference>
<evidence type="ECO:0000256" key="3">
    <source>
        <dbReference type="ARBA" id="ARBA00015944"/>
    </source>
</evidence>
<feature type="transmembrane region" description="Helical" evidence="9">
    <location>
        <begin position="255"/>
        <end position="275"/>
    </location>
</feature>
<feature type="transmembrane region" description="Helical" evidence="9">
    <location>
        <begin position="95"/>
        <end position="118"/>
    </location>
</feature>
<keyword evidence="7 9" id="KW-0472">Membrane</keyword>
<dbReference type="CDD" id="cd01665">
    <property type="entry name" value="Cyt_c_Oxidase_III"/>
    <property type="match status" value="1"/>
</dbReference>
<sequence length="278" mass="31629">MQHNKTNLNLQLIKNKYQSHTYHLVDQSPWPILISWTLFFMAIGAVLYMHGYNNGGLLLNLGFFLTSAVMYFWLSDIHIEGSFLGNHTKEVKNGLMIGFILFVISEVFAFISVFWAYFHSSIVPSVEIGGYWPPLGIVPLNPFSIPLLNTFLLLSSGAFITYGHHAFIAGKRVFTINSFFMTVVLAVVFTLFQYIEYTDSSFSIADSVFGTTFYASTGLHGFHVIVGTIFIFIGFLRIINYNVTKQGHLGIETGILYWHFVDIVWLFLFIAVYFWGSN</sequence>
<gene>
    <name evidence="11" type="primary">cox3</name>
</gene>
<protein>
    <recommendedName>
        <fullName evidence="3 8">Cytochrome c oxidase subunit 3</fullName>
    </recommendedName>
</protein>
<feature type="transmembrane region" description="Helical" evidence="9">
    <location>
        <begin position="174"/>
        <end position="195"/>
    </location>
</feature>
<dbReference type="Pfam" id="PF00510">
    <property type="entry name" value="COX3"/>
    <property type="match status" value="1"/>
</dbReference>
<name>A0A5C1VCX7_LENED</name>
<feature type="transmembrane region" description="Helical" evidence="9">
    <location>
        <begin position="222"/>
        <end position="243"/>
    </location>
</feature>
<dbReference type="InterPro" id="IPR033945">
    <property type="entry name" value="Cyt_c_oxase_su3_dom"/>
</dbReference>
<evidence type="ECO:0000256" key="1">
    <source>
        <dbReference type="ARBA" id="ARBA00004141"/>
    </source>
</evidence>
<evidence type="ECO:0000256" key="6">
    <source>
        <dbReference type="ARBA" id="ARBA00022989"/>
    </source>
</evidence>
<comment type="subcellular location">
    <subcellularLocation>
        <location evidence="1">Membrane</location>
        <topology evidence="1">Multi-pass membrane protein</topology>
    </subcellularLocation>
</comment>
<evidence type="ECO:0000256" key="8">
    <source>
        <dbReference type="RuleBase" id="RU003375"/>
    </source>
</evidence>
<dbReference type="PANTHER" id="PTHR11403">
    <property type="entry name" value="CYTOCHROME C OXIDASE SUBUNIT III"/>
    <property type="match status" value="1"/>
</dbReference>
<dbReference type="GO" id="GO:0005739">
    <property type="term" value="C:mitochondrion"/>
    <property type="evidence" value="ECO:0007669"/>
    <property type="project" value="TreeGrafter"/>
</dbReference>
<keyword evidence="5" id="KW-1278">Translocase</keyword>
<feature type="transmembrane region" description="Helical" evidence="9">
    <location>
        <begin position="55"/>
        <end position="74"/>
    </location>
</feature>
<evidence type="ECO:0000256" key="5">
    <source>
        <dbReference type="ARBA" id="ARBA00022967"/>
    </source>
</evidence>
<dbReference type="GO" id="GO:0004129">
    <property type="term" value="F:cytochrome-c oxidase activity"/>
    <property type="evidence" value="ECO:0007669"/>
    <property type="project" value="InterPro"/>
</dbReference>